<name>A0A6J7XXG9_9ZZZZ</name>
<reference evidence="2" key="1">
    <citation type="submission" date="2020-05" db="EMBL/GenBank/DDBJ databases">
        <authorList>
            <person name="Chiriac C."/>
            <person name="Salcher M."/>
            <person name="Ghai R."/>
            <person name="Kavagutti S V."/>
        </authorList>
    </citation>
    <scope>NUCLEOTIDE SEQUENCE</scope>
</reference>
<dbReference type="Gene3D" id="2.60.40.10">
    <property type="entry name" value="Immunoglobulins"/>
    <property type="match status" value="1"/>
</dbReference>
<feature type="domain" description="IPT/TIG" evidence="1">
    <location>
        <begin position="62"/>
        <end position="134"/>
    </location>
</feature>
<dbReference type="CDD" id="cd00102">
    <property type="entry name" value="IPT"/>
    <property type="match status" value="1"/>
</dbReference>
<dbReference type="Gene3D" id="2.60.40.1080">
    <property type="match status" value="1"/>
</dbReference>
<proteinExistence type="predicted"/>
<dbReference type="InterPro" id="IPR008964">
    <property type="entry name" value="Invasin/intimin_cell_adhesion"/>
</dbReference>
<organism evidence="2">
    <name type="scientific">freshwater metagenome</name>
    <dbReference type="NCBI Taxonomy" id="449393"/>
    <lineage>
        <taxon>unclassified sequences</taxon>
        <taxon>metagenomes</taxon>
        <taxon>ecological metagenomes</taxon>
    </lineage>
</organism>
<evidence type="ECO:0000259" key="1">
    <source>
        <dbReference type="Pfam" id="PF01833"/>
    </source>
</evidence>
<sequence length="481" mass="49525">MLVKSCNGNFGLTIDGGESWVESGNSGGWDGLISADGSAIWISDLVTPGEVQKGTDRPFSVSSGSTLGGTTVIIYGYGFQKGISVDFDGVSATVNSMTETTITVTTPAHSAGTVYITLTNPDSGTATYEAAFTYIAPVVRSSYGGVSIPTATIEQPVRASLTSSIGGSFSAYIPGESSSTNKLIQVAVPGSATSADVTFVLAPISTPTDTTAGFTALKLTAVKTSDGTSVVSFDKPLQITIPAGAQNAPLAWSIDGFSWSTLPKLTSAVLPEGQQDGYFINSDGSFTLFTRHLTIFGLRKAQALLSLSSDITNVQVSKNALLSISGGSGDGTVQYSSTTTSICSVSSVGVVTAISAGSCSITAHKLASGIYIDSTATVSLTISGPVQESAQETKPASILSILSKSTKKVTFKVNLSKAYKSKVAAIELYSKVKGKKKEIVLGRVKLNKSGDATLTIKNLSLKGKVAKVKIGSKYLAAVTLK</sequence>
<dbReference type="SUPFAM" id="SSF49373">
    <property type="entry name" value="Invasin/intimin cell-adhesion fragments"/>
    <property type="match status" value="1"/>
</dbReference>
<dbReference type="InterPro" id="IPR014756">
    <property type="entry name" value="Ig_E-set"/>
</dbReference>
<dbReference type="EMBL" id="CAFBSG010000024">
    <property type="protein sequence ID" value="CAB5241035.1"/>
    <property type="molecule type" value="Genomic_DNA"/>
</dbReference>
<dbReference type="InterPro" id="IPR013783">
    <property type="entry name" value="Ig-like_fold"/>
</dbReference>
<protein>
    <submittedName>
        <fullName evidence="2">Unannotated protein</fullName>
    </submittedName>
</protein>
<accession>A0A6J7XXG9</accession>
<dbReference type="Pfam" id="PF01833">
    <property type="entry name" value="TIG"/>
    <property type="match status" value="1"/>
</dbReference>
<dbReference type="SUPFAM" id="SSF81296">
    <property type="entry name" value="E set domains"/>
    <property type="match status" value="1"/>
</dbReference>
<gene>
    <name evidence="2" type="ORF">UFOPK3554_01199</name>
</gene>
<dbReference type="InterPro" id="IPR002909">
    <property type="entry name" value="IPT_dom"/>
</dbReference>
<evidence type="ECO:0000313" key="2">
    <source>
        <dbReference type="EMBL" id="CAB5241035.1"/>
    </source>
</evidence>
<dbReference type="AlphaFoldDB" id="A0A6J7XXG9"/>